<dbReference type="InterPro" id="IPR036397">
    <property type="entry name" value="RNaseH_sf"/>
</dbReference>
<dbReference type="Proteomes" id="UP000499080">
    <property type="component" value="Unassembled WGS sequence"/>
</dbReference>
<reference evidence="1 2" key="1">
    <citation type="journal article" date="2019" name="Sci. Rep.">
        <title>Orb-weaving spider Araneus ventricosus genome elucidates the spidroin gene catalogue.</title>
        <authorList>
            <person name="Kono N."/>
            <person name="Nakamura H."/>
            <person name="Ohtoshi R."/>
            <person name="Moran D.A.P."/>
            <person name="Shinohara A."/>
            <person name="Yoshida Y."/>
            <person name="Fujiwara M."/>
            <person name="Mori M."/>
            <person name="Tomita M."/>
            <person name="Arakawa K."/>
        </authorList>
    </citation>
    <scope>NUCLEOTIDE SEQUENCE [LARGE SCALE GENOMIC DNA]</scope>
</reference>
<dbReference type="PANTHER" id="PTHR47331:SF1">
    <property type="entry name" value="GAG-LIKE PROTEIN"/>
    <property type="match status" value="1"/>
</dbReference>
<proteinExistence type="predicted"/>
<gene>
    <name evidence="1" type="ORF">AVEN_49130_1</name>
</gene>
<keyword evidence="2" id="KW-1185">Reference proteome</keyword>
<dbReference type="PANTHER" id="PTHR47331">
    <property type="entry name" value="PHD-TYPE DOMAIN-CONTAINING PROTEIN"/>
    <property type="match status" value="1"/>
</dbReference>
<sequence length="312" mass="35344">MESFISSDVAQGMNYEPISKVNLKQSLFGAIETDEVSCKNYVIELSNVDNSDKCKFEVHGQNCICSEMKQIPSGSWLKEFKMHGIKLTDLENSTLKVEKEIKLLIGTDVADSTTALCWIQRDQNWGNFVQNRVREIGSLTSPTVWRHLPGALNAADLVSRGCSGEQLLQGKWWEGPSWLSDNEENWSKSEDDPDEGLVSSEKRKTIVTTTLTKSDENVDWRFIARRGRLTTVHSGNGTNFKGAERLLYALDSDGILSKASEEKIQWKFNPLSASWWGGWWEHLEQMTKEILRKILGRAALDYEELVTLLCDC</sequence>
<evidence type="ECO:0000313" key="1">
    <source>
        <dbReference type="EMBL" id="GBL97616.1"/>
    </source>
</evidence>
<dbReference type="GO" id="GO:0003676">
    <property type="term" value="F:nucleic acid binding"/>
    <property type="evidence" value="ECO:0007669"/>
    <property type="project" value="InterPro"/>
</dbReference>
<accession>A0A4Y2C1X8</accession>
<dbReference type="Gene3D" id="3.30.420.10">
    <property type="entry name" value="Ribonuclease H-like superfamily/Ribonuclease H"/>
    <property type="match status" value="1"/>
</dbReference>
<dbReference type="AlphaFoldDB" id="A0A4Y2C1X8"/>
<dbReference type="EMBL" id="BGPR01000131">
    <property type="protein sequence ID" value="GBL97616.1"/>
    <property type="molecule type" value="Genomic_DNA"/>
</dbReference>
<dbReference type="OrthoDB" id="6436790at2759"/>
<name>A0A4Y2C1X8_ARAVE</name>
<protein>
    <submittedName>
        <fullName evidence="1">Uncharacterized protein</fullName>
    </submittedName>
</protein>
<organism evidence="1 2">
    <name type="scientific">Araneus ventricosus</name>
    <name type="common">Orbweaver spider</name>
    <name type="synonym">Epeira ventricosa</name>
    <dbReference type="NCBI Taxonomy" id="182803"/>
    <lineage>
        <taxon>Eukaryota</taxon>
        <taxon>Metazoa</taxon>
        <taxon>Ecdysozoa</taxon>
        <taxon>Arthropoda</taxon>
        <taxon>Chelicerata</taxon>
        <taxon>Arachnida</taxon>
        <taxon>Araneae</taxon>
        <taxon>Araneomorphae</taxon>
        <taxon>Entelegynae</taxon>
        <taxon>Araneoidea</taxon>
        <taxon>Araneidae</taxon>
        <taxon>Araneus</taxon>
    </lineage>
</organism>
<evidence type="ECO:0000313" key="2">
    <source>
        <dbReference type="Proteomes" id="UP000499080"/>
    </source>
</evidence>
<comment type="caution">
    <text evidence="1">The sequence shown here is derived from an EMBL/GenBank/DDBJ whole genome shotgun (WGS) entry which is preliminary data.</text>
</comment>